<accession>A0A1H9W781</accession>
<keyword evidence="2" id="KW-1185">Reference proteome</keyword>
<dbReference type="AlphaFoldDB" id="A0A1H9W781"/>
<evidence type="ECO:0000313" key="2">
    <source>
        <dbReference type="Proteomes" id="UP000199572"/>
    </source>
</evidence>
<dbReference type="Proteomes" id="UP000199572">
    <property type="component" value="Unassembled WGS sequence"/>
</dbReference>
<organism evidence="1 2">
    <name type="scientific">Pedobacter rhizosphaerae</name>
    <dbReference type="NCBI Taxonomy" id="390241"/>
    <lineage>
        <taxon>Bacteria</taxon>
        <taxon>Pseudomonadati</taxon>
        <taxon>Bacteroidota</taxon>
        <taxon>Sphingobacteriia</taxon>
        <taxon>Sphingobacteriales</taxon>
        <taxon>Sphingobacteriaceae</taxon>
        <taxon>Pedobacter</taxon>
    </lineage>
</organism>
<dbReference type="EMBL" id="FOGG01000060">
    <property type="protein sequence ID" value="SES29547.1"/>
    <property type="molecule type" value="Genomic_DNA"/>
</dbReference>
<gene>
    <name evidence="1" type="ORF">SAMN04488023_1607</name>
</gene>
<protein>
    <submittedName>
        <fullName evidence="1">Uncharacterized protein</fullName>
    </submittedName>
</protein>
<name>A0A1H9W781_9SPHI</name>
<dbReference type="STRING" id="390241.SAMN04488023_1607"/>
<proteinExistence type="predicted"/>
<evidence type="ECO:0000313" key="1">
    <source>
        <dbReference type="EMBL" id="SES29547.1"/>
    </source>
</evidence>
<sequence length="52" mass="6238">MNQNGLEFLVKSFPWVVSRIYVPMVKEYIRYNSKKYFNESLFNINSCALSRL</sequence>
<reference evidence="1 2" key="1">
    <citation type="submission" date="2016-10" db="EMBL/GenBank/DDBJ databases">
        <authorList>
            <person name="de Groot N.N."/>
        </authorList>
    </citation>
    <scope>NUCLEOTIDE SEQUENCE [LARGE SCALE GENOMIC DNA]</scope>
    <source>
        <strain evidence="1 2">DSM 18610</strain>
    </source>
</reference>